<dbReference type="Proteomes" id="UP001210211">
    <property type="component" value="Unassembled WGS sequence"/>
</dbReference>
<dbReference type="PANTHER" id="PTHR33739:SF3">
    <property type="entry name" value="OS07G0681500 PROTEIN"/>
    <property type="match status" value="1"/>
</dbReference>
<protein>
    <submittedName>
        <fullName evidence="1">Uncharacterized protein</fullName>
    </submittedName>
</protein>
<organism evidence="1 2">
    <name type="scientific">Rhynchospora tenuis</name>
    <dbReference type="NCBI Taxonomy" id="198213"/>
    <lineage>
        <taxon>Eukaryota</taxon>
        <taxon>Viridiplantae</taxon>
        <taxon>Streptophyta</taxon>
        <taxon>Embryophyta</taxon>
        <taxon>Tracheophyta</taxon>
        <taxon>Spermatophyta</taxon>
        <taxon>Magnoliopsida</taxon>
        <taxon>Liliopsida</taxon>
        <taxon>Poales</taxon>
        <taxon>Cyperaceae</taxon>
        <taxon>Cyperoideae</taxon>
        <taxon>Rhynchosporeae</taxon>
        <taxon>Rhynchospora</taxon>
    </lineage>
</organism>
<accession>A0AAD6EL65</accession>
<dbReference type="AlphaFoldDB" id="A0AAD6EL65"/>
<sequence>MEAPPPHSLLVEPSATSIDIAISDLERKVMAVVAASEERTDPPGLCAVEVGSCCASDENNDLGFPNVDLALVLVSNLCFSHNTPFMWKLLDEAIARGLVYPLHVLALLTSRITKSVDDALQLSHIYCIEKVDFGLMVRPKLFNCFVQRVRFIKAKKSSTEILTSVDHFIEKLFSNVQEVISSVYRPHKRSLWGLMDDTRLVNSPLHSCIGYGKAELARMLQTINQATWHETLQALWMSALRIVQREIRPTGPVPELEARLCMLLSIIPLSIAILLKEESDTKGSEGNRVSSRKQGLVTCLQSLGQFSSLLSPPQPVIDAANAAATKSATFIKEIKIGSRDPNIMVSHNNSSTKAMGNLLHLIVEACIARGLIDTSAYLWPGYLIPCMTTELPNLVHLEDSPWSNFMKGAPLTRSLQSALIDIPAPSSLELKKLAHLAFNGSENERLAAVKILGGASLTRGWNIQVPQVAAALVRLCEGFGSFSHTSTFQCSTEEEASIYSVFSRAFLFLLRLYKFYRRPQMQNVSGRQGLVKPEITLEYLLHLYSTNCISNSFNTKDAVCSANVTKLLCELPCGLNYIDAFPKLCHWHFQNQACLSSIVSSLPNHGTVLSVANKILNMIFSKSIRGEQVVTINTSFGTAWEVLESMPYVLEPALTACSYGQLSPRELITGIKDLVDFFPASIAAVVSYLSAEITGGVWKNVPMNGTDWPNPSEALYTYESKVKAVLASVGVETRSCYPCDMPPMLPLPLAVLLSVTITSKLDVSGEYTRFIAGRALGNNALHCNWPGMLIIGALWIQKAPKWQEYLTVTSAGSPFTHDQNAVRQLVYSLIKFASILPDKWSCPGSTQLASGEISLATATLAARQSAILGASLLCVTGHALSVQVLFEETVPIFLISSDAKRYRAAGSISSILKGHVISYFMFFSSAIVSGFWDNSPSGKLGTSEGQPRIVASHLKFMAGVFEGEIVLGCDPVMWKTHVMCFLGLLVRFAPAWIPSVKLDVLKKVSIGLRSWHEYDLALSLLEFGGIGAFEAVVESLF</sequence>
<dbReference type="EMBL" id="JAMRDG010000002">
    <property type="protein sequence ID" value="KAJ3688470.1"/>
    <property type="molecule type" value="Genomic_DNA"/>
</dbReference>
<dbReference type="InterPro" id="IPR039638">
    <property type="entry name" value="MED33A/B"/>
</dbReference>
<name>A0AAD6EL65_9POAL</name>
<evidence type="ECO:0000313" key="2">
    <source>
        <dbReference type="Proteomes" id="UP001210211"/>
    </source>
</evidence>
<dbReference type="PANTHER" id="PTHR33739">
    <property type="entry name" value="OS07G0681500 PROTEIN"/>
    <property type="match status" value="1"/>
</dbReference>
<gene>
    <name evidence="1" type="ORF">LUZ61_017634</name>
</gene>
<keyword evidence="2" id="KW-1185">Reference proteome</keyword>
<proteinExistence type="predicted"/>
<dbReference type="GO" id="GO:2000762">
    <property type="term" value="P:regulation of phenylpropanoid metabolic process"/>
    <property type="evidence" value="ECO:0007669"/>
    <property type="project" value="InterPro"/>
</dbReference>
<reference evidence="1 2" key="1">
    <citation type="journal article" date="2022" name="Cell">
        <title>Repeat-based holocentromeres influence genome architecture and karyotype evolution.</title>
        <authorList>
            <person name="Hofstatter P.G."/>
            <person name="Thangavel G."/>
            <person name="Lux T."/>
            <person name="Neumann P."/>
            <person name="Vondrak T."/>
            <person name="Novak P."/>
            <person name="Zhang M."/>
            <person name="Costa L."/>
            <person name="Castellani M."/>
            <person name="Scott A."/>
            <person name="Toegelov H."/>
            <person name="Fuchs J."/>
            <person name="Mata-Sucre Y."/>
            <person name="Dias Y."/>
            <person name="Vanzela A.L.L."/>
            <person name="Huettel B."/>
            <person name="Almeida C.C.S."/>
            <person name="Simkova H."/>
            <person name="Souza G."/>
            <person name="Pedrosa-Harand A."/>
            <person name="Macas J."/>
            <person name="Mayer K.F.X."/>
            <person name="Houben A."/>
            <person name="Marques A."/>
        </authorList>
    </citation>
    <scope>NUCLEOTIDE SEQUENCE [LARGE SCALE GENOMIC DNA]</scope>
    <source>
        <tissue evidence="1">Leaves</tissue>
    </source>
</reference>
<evidence type="ECO:0000313" key="1">
    <source>
        <dbReference type="EMBL" id="KAJ3688470.1"/>
    </source>
</evidence>
<dbReference type="GO" id="GO:0016592">
    <property type="term" value="C:mediator complex"/>
    <property type="evidence" value="ECO:0007669"/>
    <property type="project" value="InterPro"/>
</dbReference>
<comment type="caution">
    <text evidence="1">The sequence shown here is derived from an EMBL/GenBank/DDBJ whole genome shotgun (WGS) entry which is preliminary data.</text>
</comment>